<dbReference type="PANTHER" id="PTHR46211:SF1">
    <property type="entry name" value="GLYCEROPHOSPHODIESTER PHOSPHODIESTERASE, CYTOPLASMIC"/>
    <property type="match status" value="1"/>
</dbReference>
<dbReference type="GO" id="GO:0008889">
    <property type="term" value="F:glycerophosphodiester phosphodiesterase activity"/>
    <property type="evidence" value="ECO:0007669"/>
    <property type="project" value="UniProtKB-EC"/>
</dbReference>
<dbReference type="Gene3D" id="3.20.20.190">
    <property type="entry name" value="Phosphatidylinositol (PI) phosphodiesterase"/>
    <property type="match status" value="1"/>
</dbReference>
<gene>
    <name evidence="2" type="primary">ugpQ_4</name>
    <name evidence="3" type="ORF">DWX31_17145</name>
    <name evidence="4" type="ORF">DXD79_23730</name>
    <name evidence="2" type="ORF">ERS852407_05578</name>
</gene>
<evidence type="ECO:0000313" key="4">
    <source>
        <dbReference type="EMBL" id="RGI99609.1"/>
    </source>
</evidence>
<evidence type="ECO:0000313" key="2">
    <source>
        <dbReference type="EMBL" id="CUP31369.1"/>
    </source>
</evidence>
<proteinExistence type="predicted"/>
<dbReference type="EC" id="3.1.4.46" evidence="2"/>
<dbReference type="PROSITE" id="PS51704">
    <property type="entry name" value="GP_PDE"/>
    <property type="match status" value="1"/>
</dbReference>
<organism evidence="2 5">
    <name type="scientific">Hungatella hathewayi</name>
    <dbReference type="NCBI Taxonomy" id="154046"/>
    <lineage>
        <taxon>Bacteria</taxon>
        <taxon>Bacillati</taxon>
        <taxon>Bacillota</taxon>
        <taxon>Clostridia</taxon>
        <taxon>Lachnospirales</taxon>
        <taxon>Lachnospiraceae</taxon>
        <taxon>Hungatella</taxon>
    </lineage>
</organism>
<protein>
    <submittedName>
        <fullName evidence="3">Glycerophosphodiester phosphodiesterase</fullName>
    </submittedName>
    <submittedName>
        <fullName evidence="2">Glycerophosphoryl diester phosphodiesterase</fullName>
        <ecNumber evidence="2">3.1.4.46</ecNumber>
    </submittedName>
</protein>
<dbReference type="Proteomes" id="UP000263014">
    <property type="component" value="Unassembled WGS sequence"/>
</dbReference>
<dbReference type="Pfam" id="PF03009">
    <property type="entry name" value="GDPD"/>
    <property type="match status" value="1"/>
</dbReference>
<dbReference type="GO" id="GO:0006629">
    <property type="term" value="P:lipid metabolic process"/>
    <property type="evidence" value="ECO:0007669"/>
    <property type="project" value="InterPro"/>
</dbReference>
<dbReference type="RefSeq" id="WP_025529740.1">
    <property type="nucleotide sequence ID" value="NZ_CABIXC010000024.1"/>
</dbReference>
<dbReference type="EMBL" id="QTJW01000011">
    <property type="protein sequence ID" value="RGD69322.1"/>
    <property type="molecule type" value="Genomic_DNA"/>
</dbReference>
<dbReference type="InterPro" id="IPR030395">
    <property type="entry name" value="GP_PDE_dom"/>
</dbReference>
<keyword evidence="2" id="KW-0378">Hydrolase</keyword>
<evidence type="ECO:0000259" key="1">
    <source>
        <dbReference type="PROSITE" id="PS51704"/>
    </source>
</evidence>
<sequence>MKVYAHRGYSGRYPENTMLSFQKAAETGCDGIELDVQLTRDGTVVVIHDEAVDRTTDGTGLVKDYTFEELRKLDAGTIKGGRYGFCPVPSFEEYCEWASQYGFVTNVEIKTGVYYYEDIEEKTLEIIKKYHLEDRVMFSSFNHLSLERLKELAPDIPRGALLEHAGLGNAGYYCSRCGYACYHPGIRGLTEETVRNCRDHGIGVNVWTINDMESLENTYEWGCSGIFTNYPEICKSWLDHKG</sequence>
<dbReference type="AlphaFoldDB" id="A0A174MCC6"/>
<dbReference type="CDD" id="cd08563">
    <property type="entry name" value="GDPD_TtGDE_like"/>
    <property type="match status" value="1"/>
</dbReference>
<accession>A0A174MCC6</accession>
<dbReference type="SUPFAM" id="SSF51695">
    <property type="entry name" value="PLC-like phosphodiesterases"/>
    <property type="match status" value="1"/>
</dbReference>
<dbReference type="PANTHER" id="PTHR46211">
    <property type="entry name" value="GLYCEROPHOSPHORYL DIESTER PHOSPHODIESTERASE"/>
    <property type="match status" value="1"/>
</dbReference>
<evidence type="ECO:0000313" key="5">
    <source>
        <dbReference type="Proteomes" id="UP000095651"/>
    </source>
</evidence>
<evidence type="ECO:0000313" key="3">
    <source>
        <dbReference type="EMBL" id="RGD69322.1"/>
    </source>
</evidence>
<dbReference type="EMBL" id="CYZE01000024">
    <property type="protein sequence ID" value="CUP31369.1"/>
    <property type="molecule type" value="Genomic_DNA"/>
</dbReference>
<evidence type="ECO:0000313" key="6">
    <source>
        <dbReference type="Proteomes" id="UP000261023"/>
    </source>
</evidence>
<dbReference type="Proteomes" id="UP000095651">
    <property type="component" value="Unassembled WGS sequence"/>
</dbReference>
<dbReference type="Proteomes" id="UP000261023">
    <property type="component" value="Unassembled WGS sequence"/>
</dbReference>
<dbReference type="EMBL" id="QSON01000013">
    <property type="protein sequence ID" value="RGI99609.1"/>
    <property type="molecule type" value="Genomic_DNA"/>
</dbReference>
<name>A0A174MCC6_9FIRM</name>
<dbReference type="InterPro" id="IPR017946">
    <property type="entry name" value="PLC-like_Pdiesterase_TIM-brl"/>
</dbReference>
<reference evidence="2 5" key="1">
    <citation type="submission" date="2015-09" db="EMBL/GenBank/DDBJ databases">
        <authorList>
            <consortium name="Pathogen Informatics"/>
        </authorList>
    </citation>
    <scope>NUCLEOTIDE SEQUENCE [LARGE SCALE GENOMIC DNA]</scope>
    <source>
        <strain evidence="2 5">2789STDY5608850</strain>
    </source>
</reference>
<evidence type="ECO:0000313" key="7">
    <source>
        <dbReference type="Proteomes" id="UP000263014"/>
    </source>
</evidence>
<reference evidence="6 7" key="2">
    <citation type="submission" date="2018-08" db="EMBL/GenBank/DDBJ databases">
        <title>A genome reference for cultivated species of the human gut microbiota.</title>
        <authorList>
            <person name="Zou Y."/>
            <person name="Xue W."/>
            <person name="Luo G."/>
        </authorList>
    </citation>
    <scope>NUCLEOTIDE SEQUENCE [LARGE SCALE GENOMIC DNA]</scope>
    <source>
        <strain evidence="3 6">AF19-13AC</strain>
        <strain evidence="4 7">TM09-12</strain>
    </source>
</reference>
<dbReference type="OrthoDB" id="384721at2"/>
<feature type="domain" description="GP-PDE" evidence="1">
    <location>
        <begin position="1"/>
        <end position="238"/>
    </location>
</feature>